<dbReference type="GO" id="GO:0043531">
    <property type="term" value="F:ADP binding"/>
    <property type="evidence" value="ECO:0007669"/>
    <property type="project" value="InterPro"/>
</dbReference>
<dbReference type="Pfam" id="PF23282">
    <property type="entry name" value="WHD_ROQ1"/>
    <property type="match status" value="1"/>
</dbReference>
<dbReference type="InterPro" id="IPR000157">
    <property type="entry name" value="TIR_dom"/>
</dbReference>
<dbReference type="InterPro" id="IPR058192">
    <property type="entry name" value="WHD_ROQ1-like"/>
</dbReference>
<evidence type="ECO:0000256" key="2">
    <source>
        <dbReference type="ARBA" id="ARBA00022737"/>
    </source>
</evidence>
<protein>
    <recommendedName>
        <fullName evidence="6">TIR domain-containing protein</fullName>
    </recommendedName>
</protein>
<sequence>MASIGSPTPVSRSAPDSALTWDVFLSYRGPDTGPNFTGHLYAALHRHGIQTYKDDYKLRMGDDISDALREAIEESKIYIVIFSENYASSPWCLNELVDIVKFKRTKQRLILPVFYKIDPSVVRHVSNGFKKAFKVHQEGYYKNQMQQVDNWRAALKEAANVSGEHVCEKNRVEADVIERIVDDILPRINPKGFDEETVGLEFRVESIIAMLSNQEGSFAHGSVVIVTTRHEDILEDLGVKTEYRHMVNELGPTESLILFKQHAFQLGSKPDSALMELSTDILSLADGLPLALKVFGSVLYTKHEVEEWREFIEELKETPNKNIQDSLLISYKAMDGDPQLKKMFLDIACFFIGWQEERVSEILETYYSYVNVKMNNLKRKCLLTIDDRNILHMHDLLRDMGKEVARNNSPGNPEKYSRLWLSTDIERVLTEENQEVEAIEGIFYVKEEVAGLQIEAIDDIFFGKRKFMSTSGQVPLTTKIFREMKNLRFFHLDGFETPTGSFDKTFRDLRWLCWKSCPLKYFPPELKPVNLGVLVLRGSIMRTLKPSMVFQKLKNLDMAYSSYLITTPDFNMLPCLVTLEFGMCVNLKKVHESIGSLAGLVYLNLGSCVKLASLPKTISSLKTLKYLYLGMCRSLVKIPEDLFRMESLEELDISGVKGLQLQQRQVVLQNMKNKLKQLQEMRNQELEERR</sequence>
<dbReference type="InterPro" id="IPR044974">
    <property type="entry name" value="Disease_R_plants"/>
</dbReference>
<accession>A0AAF0XYG7</accession>
<dbReference type="Pfam" id="PF01582">
    <property type="entry name" value="TIR"/>
    <property type="match status" value="1"/>
</dbReference>
<keyword evidence="2" id="KW-0677">Repeat</keyword>
<keyword evidence="8" id="KW-1185">Reference proteome</keyword>
<evidence type="ECO:0000256" key="5">
    <source>
        <dbReference type="SAM" id="Coils"/>
    </source>
</evidence>
<evidence type="ECO:0000256" key="1">
    <source>
        <dbReference type="ARBA" id="ARBA00022614"/>
    </source>
</evidence>
<dbReference type="InterPro" id="IPR032675">
    <property type="entry name" value="LRR_dom_sf"/>
</dbReference>
<organism evidence="7 8">
    <name type="scientific">Daucus carota subsp. sativus</name>
    <name type="common">Carrot</name>
    <dbReference type="NCBI Taxonomy" id="79200"/>
    <lineage>
        <taxon>Eukaryota</taxon>
        <taxon>Viridiplantae</taxon>
        <taxon>Streptophyta</taxon>
        <taxon>Embryophyta</taxon>
        <taxon>Tracheophyta</taxon>
        <taxon>Spermatophyta</taxon>
        <taxon>Magnoliopsida</taxon>
        <taxon>eudicotyledons</taxon>
        <taxon>Gunneridae</taxon>
        <taxon>Pentapetalae</taxon>
        <taxon>asterids</taxon>
        <taxon>campanulids</taxon>
        <taxon>Apiales</taxon>
        <taxon>Apiaceae</taxon>
        <taxon>Apioideae</taxon>
        <taxon>Scandiceae</taxon>
        <taxon>Daucinae</taxon>
        <taxon>Daucus</taxon>
        <taxon>Daucus sect. Daucus</taxon>
    </lineage>
</organism>
<keyword evidence="1" id="KW-0433">Leucine-rich repeat</keyword>
<gene>
    <name evidence="7" type="ORF">DCAR_0936104</name>
</gene>
<dbReference type="SUPFAM" id="SSF52540">
    <property type="entry name" value="P-loop containing nucleoside triphosphate hydrolases"/>
    <property type="match status" value="1"/>
</dbReference>
<dbReference type="GO" id="GO:0007165">
    <property type="term" value="P:signal transduction"/>
    <property type="evidence" value="ECO:0007669"/>
    <property type="project" value="InterPro"/>
</dbReference>
<dbReference type="GO" id="GO:0006952">
    <property type="term" value="P:defense response"/>
    <property type="evidence" value="ECO:0007669"/>
    <property type="project" value="UniProtKB-KW"/>
</dbReference>
<dbReference type="PANTHER" id="PTHR11017:SF271">
    <property type="entry name" value="DISEASE RESISTANCE PROTEIN (TIR-NBS-LRR CLASS) FAMILY"/>
    <property type="match status" value="1"/>
</dbReference>
<dbReference type="FunFam" id="3.40.50.10140:FF:000007">
    <property type="entry name" value="Disease resistance protein (TIR-NBS-LRR class)"/>
    <property type="match status" value="1"/>
</dbReference>
<keyword evidence="3" id="KW-0611">Plant defense</keyword>
<evidence type="ECO:0000256" key="3">
    <source>
        <dbReference type="ARBA" id="ARBA00022821"/>
    </source>
</evidence>
<feature type="domain" description="TIR" evidence="6">
    <location>
        <begin position="19"/>
        <end position="188"/>
    </location>
</feature>
<dbReference type="SUPFAM" id="SSF46785">
    <property type="entry name" value="Winged helix' DNA-binding domain"/>
    <property type="match status" value="1"/>
</dbReference>
<dbReference type="SUPFAM" id="SSF52200">
    <property type="entry name" value="Toll/Interleukin receptor TIR domain"/>
    <property type="match status" value="1"/>
</dbReference>
<dbReference type="InterPro" id="IPR027417">
    <property type="entry name" value="P-loop_NTPase"/>
</dbReference>
<dbReference type="SMART" id="SM00255">
    <property type="entry name" value="TIR"/>
    <property type="match status" value="1"/>
</dbReference>
<dbReference type="InterPro" id="IPR036390">
    <property type="entry name" value="WH_DNA-bd_sf"/>
</dbReference>
<dbReference type="PROSITE" id="PS50104">
    <property type="entry name" value="TIR"/>
    <property type="match status" value="1"/>
</dbReference>
<dbReference type="Gene3D" id="1.10.8.430">
    <property type="entry name" value="Helical domain of apoptotic protease-activating factors"/>
    <property type="match status" value="1"/>
</dbReference>
<keyword evidence="4" id="KW-0520">NAD</keyword>
<feature type="coiled-coil region" evidence="5">
    <location>
        <begin position="661"/>
        <end position="688"/>
    </location>
</feature>
<name>A0AAF0XYG7_DAUCS</name>
<dbReference type="Gene3D" id="3.40.50.10140">
    <property type="entry name" value="Toll/interleukin-1 receptor homology (TIR) domain"/>
    <property type="match status" value="1"/>
</dbReference>
<dbReference type="PANTHER" id="PTHR11017">
    <property type="entry name" value="LEUCINE-RICH REPEAT-CONTAINING PROTEIN"/>
    <property type="match status" value="1"/>
</dbReference>
<dbReference type="Proteomes" id="UP000077755">
    <property type="component" value="Chromosome 9"/>
</dbReference>
<dbReference type="EMBL" id="CP093351">
    <property type="protein sequence ID" value="WOH16548.1"/>
    <property type="molecule type" value="Genomic_DNA"/>
</dbReference>
<dbReference type="AlphaFoldDB" id="A0AAF0XYG7"/>
<evidence type="ECO:0000259" key="6">
    <source>
        <dbReference type="PROSITE" id="PS50104"/>
    </source>
</evidence>
<keyword evidence="5" id="KW-0175">Coiled coil</keyword>
<evidence type="ECO:0000313" key="8">
    <source>
        <dbReference type="Proteomes" id="UP000077755"/>
    </source>
</evidence>
<reference evidence="7" key="1">
    <citation type="journal article" date="2016" name="Nat. Genet.">
        <title>A high-quality carrot genome assembly provides new insights into carotenoid accumulation and asterid genome evolution.</title>
        <authorList>
            <person name="Iorizzo M."/>
            <person name="Ellison S."/>
            <person name="Senalik D."/>
            <person name="Zeng P."/>
            <person name="Satapoomin P."/>
            <person name="Huang J."/>
            <person name="Bowman M."/>
            <person name="Iovene M."/>
            <person name="Sanseverino W."/>
            <person name="Cavagnaro P."/>
            <person name="Yildiz M."/>
            <person name="Macko-Podgorni A."/>
            <person name="Moranska E."/>
            <person name="Grzebelus E."/>
            <person name="Grzebelus D."/>
            <person name="Ashrafi H."/>
            <person name="Zheng Z."/>
            <person name="Cheng S."/>
            <person name="Spooner D."/>
            <person name="Van Deynze A."/>
            <person name="Simon P."/>
        </authorList>
    </citation>
    <scope>NUCLEOTIDE SEQUENCE</scope>
    <source>
        <tissue evidence="7">Leaf</tissue>
    </source>
</reference>
<reference evidence="7" key="2">
    <citation type="submission" date="2022-03" db="EMBL/GenBank/DDBJ databases">
        <title>Draft title - Genomic analysis of global carrot germplasm unveils the trajectory of domestication and the origin of high carotenoid orange carrot.</title>
        <authorList>
            <person name="Iorizzo M."/>
            <person name="Ellison S."/>
            <person name="Senalik D."/>
            <person name="Macko-Podgorni A."/>
            <person name="Grzebelus D."/>
            <person name="Bostan H."/>
            <person name="Rolling W."/>
            <person name="Curaba J."/>
            <person name="Simon P."/>
        </authorList>
    </citation>
    <scope>NUCLEOTIDE SEQUENCE</scope>
    <source>
        <tissue evidence="7">Leaf</tissue>
    </source>
</reference>
<dbReference type="SUPFAM" id="SSF52058">
    <property type="entry name" value="L domain-like"/>
    <property type="match status" value="1"/>
</dbReference>
<evidence type="ECO:0000313" key="7">
    <source>
        <dbReference type="EMBL" id="WOH16548.1"/>
    </source>
</evidence>
<evidence type="ECO:0000256" key="4">
    <source>
        <dbReference type="ARBA" id="ARBA00023027"/>
    </source>
</evidence>
<dbReference type="InterPro" id="IPR042197">
    <property type="entry name" value="Apaf_helical"/>
</dbReference>
<dbReference type="PRINTS" id="PR00364">
    <property type="entry name" value="DISEASERSIST"/>
</dbReference>
<dbReference type="Gene3D" id="3.80.10.10">
    <property type="entry name" value="Ribonuclease Inhibitor"/>
    <property type="match status" value="1"/>
</dbReference>
<proteinExistence type="predicted"/>
<dbReference type="InterPro" id="IPR035897">
    <property type="entry name" value="Toll_tir_struct_dom_sf"/>
</dbReference>